<organism evidence="2 3">
    <name type="scientific">Venturia effusa</name>
    <dbReference type="NCBI Taxonomy" id="50376"/>
    <lineage>
        <taxon>Eukaryota</taxon>
        <taxon>Fungi</taxon>
        <taxon>Dikarya</taxon>
        <taxon>Ascomycota</taxon>
        <taxon>Pezizomycotina</taxon>
        <taxon>Dothideomycetes</taxon>
        <taxon>Pleosporomycetidae</taxon>
        <taxon>Venturiales</taxon>
        <taxon>Venturiaceae</taxon>
        <taxon>Venturia</taxon>
    </lineage>
</organism>
<keyword evidence="1" id="KW-0472">Membrane</keyword>
<dbReference type="InterPro" id="IPR021514">
    <property type="entry name" value="DUF3176"/>
</dbReference>
<sequence>MASSRSSYELDPFTPRELLLHEDHDTCLDESAQGSIIDPASEDATDTQRKTNTVAEPQFHQSKTLHAKGWLWEVLSLLTACVSLAGFMSLLMRYDGKPSPHWKFGMSLNTAVSLMSTMFRINILVPIAAGISQMGWIWLARPGGRLDDVVRFDDASRGPWGCLVLLRRTRFVHIASLGAWLSLACLALGPFFQQTIRYDEEFAPDTTRNATTSVAYSYSGARDSTKGGLPDGRPRDVVLSPVFDLSMGSRNLITVGRRNAAPDEDDNEFSTKYYRMPHNLRSAMFNAMFTSNLMSLPDPLYNCPTGNCTWGPFLTLGVSASCFDISSEVSLKREMSIQNSSDGYKIVSSGTGFLVDFLNDTNPQTFMKLRSITPADNASYMAPFARVSGILAAVEWVKVLRGFSNAIDGVGAHINESTVFEAHRCIFHFAVHELEEKVINGTYQVNERIRYTEAANDTLPSLVYNPNPPDDVINSGKNFTISQESFGIISSQFTKDPNFLQGKVEVSETSSLSGPPTAFTLFQADNVTRAMYNLADYMTKAFRANDSLLLQAKSKNPLIIARNQTIDGIARSPQQFVHVQWAWLALPIIVLLLATVFLCTVILTSAAYGVGNWKDSPLTLFFHCTPGERDFSDRKKSLHTAGAMQKAASEMQAMIRKRDRATIEVD</sequence>
<evidence type="ECO:0000313" key="3">
    <source>
        <dbReference type="Proteomes" id="UP000316270"/>
    </source>
</evidence>
<evidence type="ECO:0000256" key="1">
    <source>
        <dbReference type="SAM" id="Phobius"/>
    </source>
</evidence>
<dbReference type="PANTHER" id="PTHR35394">
    <property type="entry name" value="DUF3176 DOMAIN-CONTAINING PROTEIN"/>
    <property type="match status" value="1"/>
</dbReference>
<dbReference type="PANTHER" id="PTHR35394:SF5">
    <property type="entry name" value="DUF3176 DOMAIN-CONTAINING PROTEIN"/>
    <property type="match status" value="1"/>
</dbReference>
<dbReference type="OrthoDB" id="5376804at2759"/>
<name>A0A517LNL0_9PEZI</name>
<dbReference type="EMBL" id="CP042201">
    <property type="protein sequence ID" value="QDS77233.1"/>
    <property type="molecule type" value="Genomic_DNA"/>
</dbReference>
<feature type="transmembrane region" description="Helical" evidence="1">
    <location>
        <begin position="111"/>
        <end position="131"/>
    </location>
</feature>
<dbReference type="Proteomes" id="UP000316270">
    <property type="component" value="Chromosome 17"/>
</dbReference>
<feature type="transmembrane region" description="Helical" evidence="1">
    <location>
        <begin position="581"/>
        <end position="608"/>
    </location>
</feature>
<feature type="transmembrane region" description="Helical" evidence="1">
    <location>
        <begin position="171"/>
        <end position="192"/>
    </location>
</feature>
<dbReference type="Pfam" id="PF11374">
    <property type="entry name" value="DUF3176"/>
    <property type="match status" value="1"/>
</dbReference>
<keyword evidence="3" id="KW-1185">Reference proteome</keyword>
<keyword evidence="1" id="KW-1133">Transmembrane helix</keyword>
<reference evidence="2 3" key="1">
    <citation type="submission" date="2019-07" db="EMBL/GenBank/DDBJ databases">
        <title>Finished genome of Venturia effusa.</title>
        <authorList>
            <person name="Young C.A."/>
            <person name="Cox M.P."/>
            <person name="Ganley A.R.D."/>
            <person name="David W.J."/>
        </authorList>
    </citation>
    <scope>NUCLEOTIDE SEQUENCE [LARGE SCALE GENOMIC DNA]</scope>
    <source>
        <strain evidence="3">albino</strain>
    </source>
</reference>
<keyword evidence="1" id="KW-0812">Transmembrane</keyword>
<feature type="transmembrane region" description="Helical" evidence="1">
    <location>
        <begin position="70"/>
        <end position="91"/>
    </location>
</feature>
<dbReference type="AlphaFoldDB" id="A0A517LNL0"/>
<accession>A0A517LNL0</accession>
<protein>
    <submittedName>
        <fullName evidence="2">Uncharacterized protein</fullName>
    </submittedName>
</protein>
<evidence type="ECO:0000313" key="2">
    <source>
        <dbReference type="EMBL" id="QDS77233.1"/>
    </source>
</evidence>
<proteinExistence type="predicted"/>
<gene>
    <name evidence="2" type="ORF">FKW77_003088</name>
</gene>